<evidence type="ECO:0000256" key="1">
    <source>
        <dbReference type="ARBA" id="ARBA00022679"/>
    </source>
</evidence>
<feature type="domain" description="HipA-like C-terminal" evidence="3">
    <location>
        <begin position="21"/>
        <end position="194"/>
    </location>
</feature>
<dbReference type="Pfam" id="PF07804">
    <property type="entry name" value="HipA_C"/>
    <property type="match status" value="1"/>
</dbReference>
<dbReference type="Gene3D" id="1.10.1070.20">
    <property type="match status" value="1"/>
</dbReference>
<reference evidence="5" key="1">
    <citation type="journal article" date="2019" name="Int. J. Syst. Evol. Microbiol.">
        <title>The Global Catalogue of Microorganisms (GCM) 10K type strain sequencing project: providing services to taxonomists for standard genome sequencing and annotation.</title>
        <authorList>
            <consortium name="The Broad Institute Genomics Platform"/>
            <consortium name="The Broad Institute Genome Sequencing Center for Infectious Disease"/>
            <person name="Wu L."/>
            <person name="Ma J."/>
        </authorList>
    </citation>
    <scope>NUCLEOTIDE SEQUENCE [LARGE SCALE GENOMIC DNA]</scope>
    <source>
        <strain evidence="5">JCM 17304</strain>
    </source>
</reference>
<sequence length="308" mass="35950">MELVDVSNWPLDESAGVFPVGARDKEMVWAPESVEAPLRSSWPYLFKESIARYPDQYWTEVVAYIVSTHLGVWVPRTLPAFKIVDGVRREGALIEWFYDVNSDRYISGEPFFKKLIPNFDDKTGRQHNIRDLILILRSFAINYSLDTDYKSWLADVAIFDCLIGNTDRHQENWGAIYKEGDIIVLSPLFDNGTSLGHERFTDRVAGWDIDRLYKYLLKGDNHLRFTRKADSKRINHFSLVHLIANKLPWGLNDYMLSKVESVDLPLMLREISTLIDIKCEQSFTRERYDWMGRILVARHMLLLNTINR</sequence>
<organism evidence="4 5">
    <name type="scientific">Zhongshania borealis</name>
    <dbReference type="NCBI Taxonomy" id="889488"/>
    <lineage>
        <taxon>Bacteria</taxon>
        <taxon>Pseudomonadati</taxon>
        <taxon>Pseudomonadota</taxon>
        <taxon>Gammaproteobacteria</taxon>
        <taxon>Cellvibrionales</taxon>
        <taxon>Spongiibacteraceae</taxon>
        <taxon>Zhongshania</taxon>
    </lineage>
</organism>
<protein>
    <recommendedName>
        <fullName evidence="3">HipA-like C-terminal domain-containing protein</fullName>
    </recommendedName>
</protein>
<proteinExistence type="predicted"/>
<keyword evidence="1" id="KW-0808">Transferase</keyword>
<dbReference type="EMBL" id="BAABDM010000001">
    <property type="protein sequence ID" value="GAA4084221.1"/>
    <property type="molecule type" value="Genomic_DNA"/>
</dbReference>
<evidence type="ECO:0000313" key="5">
    <source>
        <dbReference type="Proteomes" id="UP001500392"/>
    </source>
</evidence>
<evidence type="ECO:0000256" key="2">
    <source>
        <dbReference type="ARBA" id="ARBA00022777"/>
    </source>
</evidence>
<evidence type="ECO:0000259" key="3">
    <source>
        <dbReference type="Pfam" id="PF07804"/>
    </source>
</evidence>
<accession>A0ABP7W9I7</accession>
<dbReference type="RefSeq" id="WP_344932048.1">
    <property type="nucleotide sequence ID" value="NZ_BAABDM010000001.1"/>
</dbReference>
<name>A0ABP7W9I7_9GAMM</name>
<keyword evidence="2" id="KW-0418">Kinase</keyword>
<dbReference type="InterPro" id="IPR012893">
    <property type="entry name" value="HipA-like_C"/>
</dbReference>
<dbReference type="Proteomes" id="UP001500392">
    <property type="component" value="Unassembled WGS sequence"/>
</dbReference>
<gene>
    <name evidence="4" type="ORF">GCM10022414_03710</name>
</gene>
<keyword evidence="5" id="KW-1185">Reference proteome</keyword>
<comment type="caution">
    <text evidence="4">The sequence shown here is derived from an EMBL/GenBank/DDBJ whole genome shotgun (WGS) entry which is preliminary data.</text>
</comment>
<evidence type="ECO:0000313" key="4">
    <source>
        <dbReference type="EMBL" id="GAA4084221.1"/>
    </source>
</evidence>